<dbReference type="OrthoDB" id="3156807at2759"/>
<dbReference type="GO" id="GO:0016787">
    <property type="term" value="F:hydrolase activity"/>
    <property type="evidence" value="ECO:0007669"/>
    <property type="project" value="UniProtKB-KW"/>
</dbReference>
<keyword evidence="1" id="KW-0378">Hydrolase</keyword>
<protein>
    <submittedName>
        <fullName evidence="1">RecBCD enzyme subunit RecB, P-loop containing nucleoside triphosphate hydrolase</fullName>
    </submittedName>
</protein>
<dbReference type="PANTHER" id="PTHR21529:SF4">
    <property type="entry name" value="TPR AND ANKYRIN REPEAT-CONTAINING PROTEIN 1"/>
    <property type="match status" value="1"/>
</dbReference>
<gene>
    <name evidence="1" type="ORF">CTI12_AA085030</name>
</gene>
<dbReference type="SUPFAM" id="SSF52540">
    <property type="entry name" value="P-loop containing nucleoside triphosphate hydrolases"/>
    <property type="match status" value="1"/>
</dbReference>
<sequence>MPQILFSDDFRRSFGKLTSDRVKKLVLNLLLRLSNGWCPKRSLGLPHENSTQSLKQFNVEGLYIISTIDIIKDINYVQVIKVWDILPFEEIPKLTKQLENIYSAYTGDYISRCTEKLFERNLVVPRCWEASQEIIRFRHLVNDEGDGRSYVENSKVSESLLLMKFYSFSYEVVCHLLSDNAVDLPMQLTDDQMDVLLFRKSSFITGSISSNGNSLAEIGLDADNVTSEFSDIPDTFIDIPRNMYPLVITFHNFLMMLDGTLGNSFFERFLEARESSHGSSEGNLSHEGYYLLAESRSSTLSKEKREIFYTLFETYEKMKSKNGDFDLGDFVNDIHKRLKNEIYEGDQMNFVYIDEVSRYTILSTAISRKQGKGFVSEIKQLKQNFRTHAGVLELAQSVIDILYCYFVNSIDNLEPETSLISGEAPVLLESCNDENAVVTIFGGCRSGGEIVGFGAEQVILVRDDRVKLKFLDILEDKLLFSLYRNDVLLYNFFGTSPLKDQWRVIYDHEYMKKHVWLDEELPQSFPTFNEARHGVLCSELKQLYVAITRTTQRL</sequence>
<dbReference type="EMBL" id="PKPP01000501">
    <property type="protein sequence ID" value="PWA91983.1"/>
    <property type="molecule type" value="Genomic_DNA"/>
</dbReference>
<organism evidence="1 2">
    <name type="scientific">Artemisia annua</name>
    <name type="common">Sweet wormwood</name>
    <dbReference type="NCBI Taxonomy" id="35608"/>
    <lineage>
        <taxon>Eukaryota</taxon>
        <taxon>Viridiplantae</taxon>
        <taxon>Streptophyta</taxon>
        <taxon>Embryophyta</taxon>
        <taxon>Tracheophyta</taxon>
        <taxon>Spermatophyta</taxon>
        <taxon>Magnoliopsida</taxon>
        <taxon>eudicotyledons</taxon>
        <taxon>Gunneridae</taxon>
        <taxon>Pentapetalae</taxon>
        <taxon>asterids</taxon>
        <taxon>campanulids</taxon>
        <taxon>Asterales</taxon>
        <taxon>Asteraceae</taxon>
        <taxon>Asteroideae</taxon>
        <taxon>Anthemideae</taxon>
        <taxon>Artemisiinae</taxon>
        <taxon>Artemisia</taxon>
    </lineage>
</organism>
<evidence type="ECO:0000313" key="1">
    <source>
        <dbReference type="EMBL" id="PWA91983.1"/>
    </source>
</evidence>
<accession>A0A2U1Q206</accession>
<dbReference type="InterPro" id="IPR027417">
    <property type="entry name" value="P-loop_NTPase"/>
</dbReference>
<dbReference type="AlphaFoldDB" id="A0A2U1Q206"/>
<comment type="caution">
    <text evidence="1">The sequence shown here is derived from an EMBL/GenBank/DDBJ whole genome shotgun (WGS) entry which is preliminary data.</text>
</comment>
<dbReference type="STRING" id="35608.A0A2U1Q206"/>
<evidence type="ECO:0000313" key="2">
    <source>
        <dbReference type="Proteomes" id="UP000245207"/>
    </source>
</evidence>
<reference evidence="1 2" key="1">
    <citation type="journal article" date="2018" name="Mol. Plant">
        <title>The genome of Artemisia annua provides insight into the evolution of Asteraceae family and artemisinin biosynthesis.</title>
        <authorList>
            <person name="Shen Q."/>
            <person name="Zhang L."/>
            <person name="Liao Z."/>
            <person name="Wang S."/>
            <person name="Yan T."/>
            <person name="Shi P."/>
            <person name="Liu M."/>
            <person name="Fu X."/>
            <person name="Pan Q."/>
            <person name="Wang Y."/>
            <person name="Lv Z."/>
            <person name="Lu X."/>
            <person name="Zhang F."/>
            <person name="Jiang W."/>
            <person name="Ma Y."/>
            <person name="Chen M."/>
            <person name="Hao X."/>
            <person name="Li L."/>
            <person name="Tang Y."/>
            <person name="Lv G."/>
            <person name="Zhou Y."/>
            <person name="Sun X."/>
            <person name="Brodelius P.E."/>
            <person name="Rose J.K.C."/>
            <person name="Tang K."/>
        </authorList>
    </citation>
    <scope>NUCLEOTIDE SEQUENCE [LARGE SCALE GENOMIC DNA]</scope>
    <source>
        <strain evidence="2">cv. Huhao1</strain>
        <tissue evidence="1">Leaf</tissue>
    </source>
</reference>
<dbReference type="InterPro" id="IPR039904">
    <property type="entry name" value="TRANK1"/>
</dbReference>
<dbReference type="Proteomes" id="UP000245207">
    <property type="component" value="Unassembled WGS sequence"/>
</dbReference>
<name>A0A2U1Q206_ARTAN</name>
<keyword evidence="2" id="KW-1185">Reference proteome</keyword>
<proteinExistence type="predicted"/>
<dbReference type="PANTHER" id="PTHR21529">
    <property type="entry name" value="MAMMARY TURMOR VIRUS RECEPTOR HOMOLOG 1, 2 MTVR1, 2"/>
    <property type="match status" value="1"/>
</dbReference>